<keyword evidence="1" id="KW-0732">Signal</keyword>
<gene>
    <name evidence="2" type="ORF">EU556_20230</name>
</gene>
<keyword evidence="3" id="KW-1185">Reference proteome</keyword>
<dbReference type="OrthoDB" id="887182at2"/>
<feature type="signal peptide" evidence="1">
    <location>
        <begin position="1"/>
        <end position="22"/>
    </location>
</feature>
<feature type="chain" id="PRO_5021322203" evidence="1">
    <location>
        <begin position="23"/>
        <end position="173"/>
    </location>
</feature>
<dbReference type="Proteomes" id="UP000298337">
    <property type="component" value="Unassembled WGS sequence"/>
</dbReference>
<comment type="caution">
    <text evidence="2">The sequence shown here is derived from an EMBL/GenBank/DDBJ whole genome shotgun (WGS) entry which is preliminary data.</text>
</comment>
<name>A0A4Z0P3P5_9BACT</name>
<evidence type="ECO:0000313" key="2">
    <source>
        <dbReference type="EMBL" id="TGE05630.1"/>
    </source>
</evidence>
<proteinExistence type="predicted"/>
<reference evidence="2 3" key="1">
    <citation type="submission" date="2019-04" db="EMBL/GenBank/DDBJ databases">
        <authorList>
            <person name="Feng G."/>
            <person name="Zhang J."/>
            <person name="Zhu H."/>
        </authorList>
    </citation>
    <scope>NUCLEOTIDE SEQUENCE [LARGE SCALE GENOMIC DNA]</scope>
    <source>
        <strain evidence="2 3">92R-1</strain>
    </source>
</reference>
<sequence>MKIFTFLGSLLAMVLCVSSAHAQAKVTKPVPAKPAAAAAKPAPKPAVAPKPTAVASGAAAAKPAEPAKNTAVAMATPPALITDKMEAPAPNTDALKVRADTNPLTKRLTVRTNASGPTRVELNGTDGRPVITRDMMSGSDALVLDVSSLPAGSYIVQCTSGERRGIKRVSLGQ</sequence>
<evidence type="ECO:0000313" key="3">
    <source>
        <dbReference type="Proteomes" id="UP000298337"/>
    </source>
</evidence>
<protein>
    <submittedName>
        <fullName evidence="2">T9SS type A sorting domain-containing protein</fullName>
    </submittedName>
</protein>
<dbReference type="EMBL" id="SRLA01000004">
    <property type="protein sequence ID" value="TGE05630.1"/>
    <property type="molecule type" value="Genomic_DNA"/>
</dbReference>
<organism evidence="2 3">
    <name type="scientific">Hymenobacter fodinae</name>
    <dbReference type="NCBI Taxonomy" id="2510796"/>
    <lineage>
        <taxon>Bacteria</taxon>
        <taxon>Pseudomonadati</taxon>
        <taxon>Bacteroidota</taxon>
        <taxon>Cytophagia</taxon>
        <taxon>Cytophagales</taxon>
        <taxon>Hymenobacteraceae</taxon>
        <taxon>Hymenobacter</taxon>
    </lineage>
</organism>
<dbReference type="AlphaFoldDB" id="A0A4Z0P3P5"/>
<accession>A0A4Z0P3P5</accession>
<evidence type="ECO:0000256" key="1">
    <source>
        <dbReference type="SAM" id="SignalP"/>
    </source>
</evidence>